<evidence type="ECO:0000259" key="7">
    <source>
        <dbReference type="Pfam" id="PF02837"/>
    </source>
</evidence>
<name>A0A641RVY4_BACOV</name>
<reference evidence="8" key="1">
    <citation type="journal article" date="2019" name="Nat. Med.">
        <title>A library of human gut bacterial isolates paired with longitudinal multiomics data enables mechanistic microbiome research.</title>
        <authorList>
            <person name="Poyet M."/>
            <person name="Groussin M."/>
            <person name="Gibbons S.M."/>
            <person name="Avila-Pacheco J."/>
            <person name="Jiang X."/>
            <person name="Kearney S.M."/>
            <person name="Perrotta A.R."/>
            <person name="Berdy B."/>
            <person name="Zhao S."/>
            <person name="Lieberman T.D."/>
            <person name="Swanson P.K."/>
            <person name="Smith M."/>
            <person name="Roesemann S."/>
            <person name="Alexander J.E."/>
            <person name="Rich S.A."/>
            <person name="Livny J."/>
            <person name="Vlamakis H."/>
            <person name="Clish C."/>
            <person name="Bullock K."/>
            <person name="Deik A."/>
            <person name="Scott J."/>
            <person name="Pierce K.A."/>
            <person name="Xavier R.J."/>
            <person name="Alm E.J."/>
        </authorList>
    </citation>
    <scope>NUCLEOTIDE SEQUENCE</scope>
    <source>
        <strain evidence="8">BIOML-A147</strain>
    </source>
</reference>
<evidence type="ECO:0000313" key="8">
    <source>
        <dbReference type="EMBL" id="KAA4022116.1"/>
    </source>
</evidence>
<dbReference type="EMBL" id="VWKO01000340">
    <property type="protein sequence ID" value="KAA4022116.1"/>
    <property type="molecule type" value="Genomic_DNA"/>
</dbReference>
<dbReference type="PANTHER" id="PTHR46323:SF2">
    <property type="entry name" value="BETA-GALACTOSIDASE"/>
    <property type="match status" value="1"/>
</dbReference>
<protein>
    <recommendedName>
        <fullName evidence="3">beta-galactosidase</fullName>
        <ecNumber evidence="3">3.2.1.23</ecNumber>
    </recommendedName>
</protein>
<evidence type="ECO:0000256" key="5">
    <source>
        <dbReference type="ARBA" id="ARBA00023295"/>
    </source>
</evidence>
<accession>A0A641RVY4</accession>
<comment type="catalytic activity">
    <reaction evidence="1">
        <text>Hydrolysis of terminal non-reducing beta-D-galactose residues in beta-D-galactosides.</text>
        <dbReference type="EC" id="3.2.1.23"/>
    </reaction>
</comment>
<comment type="similarity">
    <text evidence="2">Belongs to the glycosyl hydrolase 2 family.</text>
</comment>
<dbReference type="InterPro" id="IPR006104">
    <property type="entry name" value="Glyco_hydro_2_N"/>
</dbReference>
<feature type="signal peptide" evidence="6">
    <location>
        <begin position="1"/>
        <end position="24"/>
    </location>
</feature>
<dbReference type="GO" id="GO:0004565">
    <property type="term" value="F:beta-galactosidase activity"/>
    <property type="evidence" value="ECO:0007669"/>
    <property type="project" value="UniProtKB-EC"/>
</dbReference>
<comment type="caution">
    <text evidence="8">The sequence shown here is derived from an EMBL/GenBank/DDBJ whole genome shotgun (WGS) entry which is preliminary data.</text>
</comment>
<evidence type="ECO:0000256" key="4">
    <source>
        <dbReference type="ARBA" id="ARBA00022801"/>
    </source>
</evidence>
<dbReference type="SUPFAM" id="SSF49785">
    <property type="entry name" value="Galactose-binding domain-like"/>
    <property type="match status" value="1"/>
</dbReference>
<evidence type="ECO:0000256" key="3">
    <source>
        <dbReference type="ARBA" id="ARBA00012756"/>
    </source>
</evidence>
<feature type="chain" id="PRO_5025015552" description="beta-galactosidase" evidence="6">
    <location>
        <begin position="25"/>
        <end position="198"/>
    </location>
</feature>
<gene>
    <name evidence="8" type="ORF">F3D60_27195</name>
</gene>
<feature type="non-terminal residue" evidence="8">
    <location>
        <position position="198"/>
    </location>
</feature>
<feature type="domain" description="Glycosyl hydrolases family 2 sugar binding" evidence="7">
    <location>
        <begin position="60"/>
        <end position="197"/>
    </location>
</feature>
<evidence type="ECO:0000256" key="6">
    <source>
        <dbReference type="SAM" id="SignalP"/>
    </source>
</evidence>
<evidence type="ECO:0000256" key="2">
    <source>
        <dbReference type="ARBA" id="ARBA00007401"/>
    </source>
</evidence>
<dbReference type="GO" id="GO:0009341">
    <property type="term" value="C:beta-galactosidase complex"/>
    <property type="evidence" value="ECO:0007669"/>
    <property type="project" value="TreeGrafter"/>
</dbReference>
<dbReference type="EC" id="3.2.1.23" evidence="3"/>
<dbReference type="InterPro" id="IPR050347">
    <property type="entry name" value="Bact_Beta-galactosidase"/>
</dbReference>
<proteinExistence type="inferred from homology"/>
<dbReference type="Gene3D" id="2.60.120.260">
    <property type="entry name" value="Galactose-binding domain-like"/>
    <property type="match status" value="1"/>
</dbReference>
<dbReference type="Pfam" id="PF02837">
    <property type="entry name" value="Glyco_hydro_2_N"/>
    <property type="match status" value="1"/>
</dbReference>
<keyword evidence="5" id="KW-0326">Glycosidase</keyword>
<dbReference type="PANTHER" id="PTHR46323">
    <property type="entry name" value="BETA-GALACTOSIDASE"/>
    <property type="match status" value="1"/>
</dbReference>
<dbReference type="GO" id="GO:0005990">
    <property type="term" value="P:lactose catabolic process"/>
    <property type="evidence" value="ECO:0007669"/>
    <property type="project" value="TreeGrafter"/>
</dbReference>
<organism evidence="8">
    <name type="scientific">Bacteroides ovatus</name>
    <dbReference type="NCBI Taxonomy" id="28116"/>
    <lineage>
        <taxon>Bacteria</taxon>
        <taxon>Pseudomonadati</taxon>
        <taxon>Bacteroidota</taxon>
        <taxon>Bacteroidia</taxon>
        <taxon>Bacteroidales</taxon>
        <taxon>Bacteroidaceae</taxon>
        <taxon>Bacteroides</taxon>
    </lineage>
</organism>
<evidence type="ECO:0000256" key="1">
    <source>
        <dbReference type="ARBA" id="ARBA00001412"/>
    </source>
</evidence>
<keyword evidence="6" id="KW-0732">Signal</keyword>
<dbReference type="AlphaFoldDB" id="A0A641RVY4"/>
<dbReference type="InterPro" id="IPR008979">
    <property type="entry name" value="Galactose-bd-like_sf"/>
</dbReference>
<sequence length="198" mass="23200">MKKKERMKIYTLLLGILFVSPIQAQTMHDWENHHVLQINREPARAAFIPFSVRKGDCSMSLDGTWKFRWTPVPNERILDFYQVNFDDKDWTDFPVPANWEVNGYGTPIYVSAGYPFKIDPPRVMGEPKTDYTTYKERNPVGQYRRTFVLPTGWEVNGQTFLRFEGVMSAFYVWINGERVGYSQGSMEPSEFNVTKYLK</sequence>
<keyword evidence="4" id="KW-0378">Hydrolase</keyword>